<organism evidence="1">
    <name type="scientific">Arundo donax</name>
    <name type="common">Giant reed</name>
    <name type="synonym">Donax arundinaceus</name>
    <dbReference type="NCBI Taxonomy" id="35708"/>
    <lineage>
        <taxon>Eukaryota</taxon>
        <taxon>Viridiplantae</taxon>
        <taxon>Streptophyta</taxon>
        <taxon>Embryophyta</taxon>
        <taxon>Tracheophyta</taxon>
        <taxon>Spermatophyta</taxon>
        <taxon>Magnoliopsida</taxon>
        <taxon>Liliopsida</taxon>
        <taxon>Poales</taxon>
        <taxon>Poaceae</taxon>
        <taxon>PACMAD clade</taxon>
        <taxon>Arundinoideae</taxon>
        <taxon>Arundineae</taxon>
        <taxon>Arundo</taxon>
    </lineage>
</organism>
<dbReference type="AlphaFoldDB" id="A0A0A9AC86"/>
<proteinExistence type="predicted"/>
<reference evidence="1" key="1">
    <citation type="submission" date="2014-09" db="EMBL/GenBank/DDBJ databases">
        <authorList>
            <person name="Magalhaes I.L.F."/>
            <person name="Oliveira U."/>
            <person name="Santos F.R."/>
            <person name="Vidigal T.H.D.A."/>
            <person name="Brescovit A.D."/>
            <person name="Santos A.J."/>
        </authorList>
    </citation>
    <scope>NUCLEOTIDE SEQUENCE</scope>
    <source>
        <tissue evidence="1">Shoot tissue taken approximately 20 cm above the soil surface</tissue>
    </source>
</reference>
<protein>
    <submittedName>
        <fullName evidence="1">Uncharacterized protein</fullName>
    </submittedName>
</protein>
<sequence length="36" mass="4033">MTAASQLLQLFHCLHSSCNLKPQRTPVSSHNLLPMK</sequence>
<evidence type="ECO:0000313" key="1">
    <source>
        <dbReference type="EMBL" id="JAD44677.1"/>
    </source>
</evidence>
<reference evidence="1" key="2">
    <citation type="journal article" date="2015" name="Data Brief">
        <title>Shoot transcriptome of the giant reed, Arundo donax.</title>
        <authorList>
            <person name="Barrero R.A."/>
            <person name="Guerrero F.D."/>
            <person name="Moolhuijzen P."/>
            <person name="Goolsby J.A."/>
            <person name="Tidwell J."/>
            <person name="Bellgard S.E."/>
            <person name="Bellgard M.I."/>
        </authorList>
    </citation>
    <scope>NUCLEOTIDE SEQUENCE</scope>
    <source>
        <tissue evidence="1">Shoot tissue taken approximately 20 cm above the soil surface</tissue>
    </source>
</reference>
<name>A0A0A9AC86_ARUDO</name>
<accession>A0A0A9AC86</accession>
<dbReference type="EMBL" id="GBRH01253218">
    <property type="protein sequence ID" value="JAD44677.1"/>
    <property type="molecule type" value="Transcribed_RNA"/>
</dbReference>